<sequence>RIFNLPGGVAAAAAAAGATSADAGATSGELLLRHPGRDYIRQSDFYVHTRPAGSDRYRPGDRCSFHAVSQNPGALYFVQILNVSMPTANLSVWSEQHNLLTVPMGGSPPGHDMALTTSRPTVTVAFVAAAAADASSTTGVGVILRCASSAAARQTGGPTAATALATPARLARF</sequence>
<comment type="caution">
    <text evidence="1">The sequence shown here is derived from an EMBL/GenBank/DDBJ whole genome shotgun (WGS) entry which is preliminary data.</text>
</comment>
<evidence type="ECO:0000313" key="1">
    <source>
        <dbReference type="EMBL" id="PAA48402.1"/>
    </source>
</evidence>
<dbReference type="AlphaFoldDB" id="A0A267DIL5"/>
<reference evidence="1 2" key="1">
    <citation type="submission" date="2017-06" db="EMBL/GenBank/DDBJ databases">
        <title>A platform for efficient transgenesis in Macrostomum lignano, a flatworm model organism for stem cell research.</title>
        <authorList>
            <person name="Berezikov E."/>
        </authorList>
    </citation>
    <scope>NUCLEOTIDE SEQUENCE [LARGE SCALE GENOMIC DNA]</scope>
    <source>
        <strain evidence="1">DV1</strain>
        <tissue evidence="1">Whole organism</tissue>
    </source>
</reference>
<dbReference type="EMBL" id="NIVC01004156">
    <property type="protein sequence ID" value="PAA48402.1"/>
    <property type="molecule type" value="Genomic_DNA"/>
</dbReference>
<dbReference type="Proteomes" id="UP000215902">
    <property type="component" value="Unassembled WGS sequence"/>
</dbReference>
<evidence type="ECO:0000313" key="2">
    <source>
        <dbReference type="Proteomes" id="UP000215902"/>
    </source>
</evidence>
<proteinExistence type="predicted"/>
<accession>A0A267DIL5</accession>
<protein>
    <submittedName>
        <fullName evidence="1">Uncharacterized protein</fullName>
    </submittedName>
</protein>
<organism evidence="1 2">
    <name type="scientific">Macrostomum lignano</name>
    <dbReference type="NCBI Taxonomy" id="282301"/>
    <lineage>
        <taxon>Eukaryota</taxon>
        <taxon>Metazoa</taxon>
        <taxon>Spiralia</taxon>
        <taxon>Lophotrochozoa</taxon>
        <taxon>Platyhelminthes</taxon>
        <taxon>Rhabditophora</taxon>
        <taxon>Macrostomorpha</taxon>
        <taxon>Macrostomida</taxon>
        <taxon>Macrostomidae</taxon>
        <taxon>Macrostomum</taxon>
    </lineage>
</organism>
<feature type="non-terminal residue" evidence="1">
    <location>
        <position position="1"/>
    </location>
</feature>
<name>A0A267DIL5_9PLAT</name>
<keyword evidence="2" id="KW-1185">Reference proteome</keyword>
<gene>
    <name evidence="1" type="ORF">BOX15_Mlig034331g4</name>
</gene>